<evidence type="ECO:0000313" key="3">
    <source>
        <dbReference type="Proteomes" id="UP000006729"/>
    </source>
</evidence>
<dbReference type="AlphaFoldDB" id="U7DUW8"/>
<sequence length="73" mass="8188">MDHKNVKSVSKKRGAPVLNKEFKFQLEPKRSNRGQGPIRLGLRTKEDGTLASTSSSEVRNPYRRGPSPTPCCY</sequence>
<organism evidence="2 3">
    <name type="scientific">Populus trichocarpa</name>
    <name type="common">Western balsam poplar</name>
    <name type="synonym">Populus balsamifera subsp. trichocarpa</name>
    <dbReference type="NCBI Taxonomy" id="3694"/>
    <lineage>
        <taxon>Eukaryota</taxon>
        <taxon>Viridiplantae</taxon>
        <taxon>Streptophyta</taxon>
        <taxon>Embryophyta</taxon>
        <taxon>Tracheophyta</taxon>
        <taxon>Spermatophyta</taxon>
        <taxon>Magnoliopsida</taxon>
        <taxon>eudicotyledons</taxon>
        <taxon>Gunneridae</taxon>
        <taxon>Pentapetalae</taxon>
        <taxon>rosids</taxon>
        <taxon>fabids</taxon>
        <taxon>Malpighiales</taxon>
        <taxon>Salicaceae</taxon>
        <taxon>Saliceae</taxon>
        <taxon>Populus</taxon>
    </lineage>
</organism>
<feature type="compositionally biased region" description="Basic and acidic residues" evidence="1">
    <location>
        <begin position="20"/>
        <end position="30"/>
    </location>
</feature>
<reference evidence="2 3" key="1">
    <citation type="journal article" date="2006" name="Science">
        <title>The genome of black cottonwood, Populus trichocarpa (Torr. &amp; Gray).</title>
        <authorList>
            <person name="Tuskan G.A."/>
            <person name="Difazio S."/>
            <person name="Jansson S."/>
            <person name="Bohlmann J."/>
            <person name="Grigoriev I."/>
            <person name="Hellsten U."/>
            <person name="Putnam N."/>
            <person name="Ralph S."/>
            <person name="Rombauts S."/>
            <person name="Salamov A."/>
            <person name="Schein J."/>
            <person name="Sterck L."/>
            <person name="Aerts A."/>
            <person name="Bhalerao R.R."/>
            <person name="Bhalerao R.P."/>
            <person name="Blaudez D."/>
            <person name="Boerjan W."/>
            <person name="Brun A."/>
            <person name="Brunner A."/>
            <person name="Busov V."/>
            <person name="Campbell M."/>
            <person name="Carlson J."/>
            <person name="Chalot M."/>
            <person name="Chapman J."/>
            <person name="Chen G.L."/>
            <person name="Cooper D."/>
            <person name="Coutinho P.M."/>
            <person name="Couturier J."/>
            <person name="Covert S."/>
            <person name="Cronk Q."/>
            <person name="Cunningham R."/>
            <person name="Davis J."/>
            <person name="Degroeve S."/>
            <person name="Dejardin A."/>
            <person name="Depamphilis C."/>
            <person name="Detter J."/>
            <person name="Dirks B."/>
            <person name="Dubchak I."/>
            <person name="Duplessis S."/>
            <person name="Ehlting J."/>
            <person name="Ellis B."/>
            <person name="Gendler K."/>
            <person name="Goodstein D."/>
            <person name="Gribskov M."/>
            <person name="Grimwood J."/>
            <person name="Groover A."/>
            <person name="Gunter L."/>
            <person name="Hamberger B."/>
            <person name="Heinze B."/>
            <person name="Helariutta Y."/>
            <person name="Henrissat B."/>
            <person name="Holligan D."/>
            <person name="Holt R."/>
            <person name="Huang W."/>
            <person name="Islam-Faridi N."/>
            <person name="Jones S."/>
            <person name="Jones-Rhoades M."/>
            <person name="Jorgensen R."/>
            <person name="Joshi C."/>
            <person name="Kangasjarvi J."/>
            <person name="Karlsson J."/>
            <person name="Kelleher C."/>
            <person name="Kirkpatrick R."/>
            <person name="Kirst M."/>
            <person name="Kohler A."/>
            <person name="Kalluri U."/>
            <person name="Larimer F."/>
            <person name="Leebens-Mack J."/>
            <person name="Leple J.C."/>
            <person name="Locascio P."/>
            <person name="Lou Y."/>
            <person name="Lucas S."/>
            <person name="Martin F."/>
            <person name="Montanini B."/>
            <person name="Napoli C."/>
            <person name="Nelson D.R."/>
            <person name="Nelson C."/>
            <person name="Nieminen K."/>
            <person name="Nilsson O."/>
            <person name="Pereda V."/>
            <person name="Peter G."/>
            <person name="Philippe R."/>
            <person name="Pilate G."/>
            <person name="Poliakov A."/>
            <person name="Razumovskaya J."/>
            <person name="Richardson P."/>
            <person name="Rinaldi C."/>
            <person name="Ritland K."/>
            <person name="Rouze P."/>
            <person name="Ryaboy D."/>
            <person name="Schmutz J."/>
            <person name="Schrader J."/>
            <person name="Segerman B."/>
            <person name="Shin H."/>
            <person name="Siddiqui A."/>
            <person name="Sterky F."/>
            <person name="Terry A."/>
            <person name="Tsai C.J."/>
            <person name="Uberbacher E."/>
            <person name="Unneberg P."/>
            <person name="Vahala J."/>
            <person name="Wall K."/>
            <person name="Wessler S."/>
            <person name="Yang G."/>
            <person name="Yin T."/>
            <person name="Douglas C."/>
            <person name="Marra M."/>
            <person name="Sandberg G."/>
            <person name="Van de Peer Y."/>
            <person name="Rokhsar D."/>
        </authorList>
    </citation>
    <scope>NUCLEOTIDE SEQUENCE [LARGE SCALE GENOMIC DNA]</scope>
    <source>
        <strain evidence="3">cv. Nisqually</strain>
    </source>
</reference>
<dbReference type="HOGENOM" id="CLU_2709455_0_0_1"/>
<evidence type="ECO:0000256" key="1">
    <source>
        <dbReference type="SAM" id="MobiDB-lite"/>
    </source>
</evidence>
<keyword evidence="3" id="KW-1185">Reference proteome</keyword>
<protein>
    <submittedName>
        <fullName evidence="2">Uncharacterized protein</fullName>
    </submittedName>
</protein>
<feature type="region of interest" description="Disordered" evidence="1">
    <location>
        <begin position="1"/>
        <end position="73"/>
    </location>
</feature>
<name>U7DUW8_POPTR</name>
<evidence type="ECO:0000313" key="2">
    <source>
        <dbReference type="EMBL" id="PNT00531.1"/>
    </source>
</evidence>
<dbReference type="EMBL" id="CM009304">
    <property type="protein sequence ID" value="PNT00531.1"/>
    <property type="molecule type" value="Genomic_DNA"/>
</dbReference>
<dbReference type="Proteomes" id="UP000006729">
    <property type="component" value="Chromosome 15"/>
</dbReference>
<dbReference type="InParanoid" id="U7DUW8"/>
<gene>
    <name evidence="2" type="ORF">POPTR_015G053500</name>
</gene>
<proteinExistence type="predicted"/>
<accession>U7DUW8</accession>